<organism evidence="2 3">
    <name type="scientific">Aplosporella prunicola CBS 121167</name>
    <dbReference type="NCBI Taxonomy" id="1176127"/>
    <lineage>
        <taxon>Eukaryota</taxon>
        <taxon>Fungi</taxon>
        <taxon>Dikarya</taxon>
        <taxon>Ascomycota</taxon>
        <taxon>Pezizomycotina</taxon>
        <taxon>Dothideomycetes</taxon>
        <taxon>Dothideomycetes incertae sedis</taxon>
        <taxon>Botryosphaeriales</taxon>
        <taxon>Aplosporellaceae</taxon>
        <taxon>Aplosporella</taxon>
    </lineage>
</organism>
<dbReference type="PANTHER" id="PTHR38646:SF1">
    <property type="entry name" value="DUF202 DOMAIN-CONTAINING PROTEIN"/>
    <property type="match status" value="1"/>
</dbReference>
<dbReference type="EMBL" id="ML995476">
    <property type="protein sequence ID" value="KAF2145936.1"/>
    <property type="molecule type" value="Genomic_DNA"/>
</dbReference>
<keyword evidence="3" id="KW-1185">Reference proteome</keyword>
<dbReference type="Proteomes" id="UP000799438">
    <property type="component" value="Unassembled WGS sequence"/>
</dbReference>
<evidence type="ECO:0000256" key="1">
    <source>
        <dbReference type="SAM" id="Phobius"/>
    </source>
</evidence>
<proteinExistence type="predicted"/>
<evidence type="ECO:0000313" key="2">
    <source>
        <dbReference type="EMBL" id="KAF2145936.1"/>
    </source>
</evidence>
<name>A0A6A6BPD6_9PEZI</name>
<dbReference type="RefSeq" id="XP_033401648.1">
    <property type="nucleotide sequence ID" value="XM_033539740.1"/>
</dbReference>
<keyword evidence="1" id="KW-1133">Transmembrane helix</keyword>
<keyword evidence="1" id="KW-0472">Membrane</keyword>
<evidence type="ECO:0008006" key="4">
    <source>
        <dbReference type="Google" id="ProtNLM"/>
    </source>
</evidence>
<dbReference type="PANTHER" id="PTHR38646">
    <property type="entry name" value="YALI0F00814P"/>
    <property type="match status" value="1"/>
</dbReference>
<evidence type="ECO:0000313" key="3">
    <source>
        <dbReference type="Proteomes" id="UP000799438"/>
    </source>
</evidence>
<feature type="transmembrane region" description="Helical" evidence="1">
    <location>
        <begin position="41"/>
        <end position="60"/>
    </location>
</feature>
<dbReference type="AlphaFoldDB" id="A0A6A6BPD6"/>
<dbReference type="OrthoDB" id="2555434at2759"/>
<accession>A0A6A6BPD6</accession>
<sequence length="137" mass="15430">MFEGRHAADRYHLRLHRARSVVLTPDELVEIRAAQRTFEGAYIRTALGQFSFALVVLKIFTAEFYSIGALFAVYGAGVLFTSLLRRRHGNRQFFSEMGEDGLHRRKFRTSGNMVMALTALSVAAYASLLVLTLRLSS</sequence>
<feature type="transmembrane region" description="Helical" evidence="1">
    <location>
        <begin position="66"/>
        <end position="84"/>
    </location>
</feature>
<reference evidence="2" key="1">
    <citation type="journal article" date="2020" name="Stud. Mycol.">
        <title>101 Dothideomycetes genomes: a test case for predicting lifestyles and emergence of pathogens.</title>
        <authorList>
            <person name="Haridas S."/>
            <person name="Albert R."/>
            <person name="Binder M."/>
            <person name="Bloem J."/>
            <person name="Labutti K."/>
            <person name="Salamov A."/>
            <person name="Andreopoulos B."/>
            <person name="Baker S."/>
            <person name="Barry K."/>
            <person name="Bills G."/>
            <person name="Bluhm B."/>
            <person name="Cannon C."/>
            <person name="Castanera R."/>
            <person name="Culley D."/>
            <person name="Daum C."/>
            <person name="Ezra D."/>
            <person name="Gonzalez J."/>
            <person name="Henrissat B."/>
            <person name="Kuo A."/>
            <person name="Liang C."/>
            <person name="Lipzen A."/>
            <person name="Lutzoni F."/>
            <person name="Magnuson J."/>
            <person name="Mondo S."/>
            <person name="Nolan M."/>
            <person name="Ohm R."/>
            <person name="Pangilinan J."/>
            <person name="Park H.-J."/>
            <person name="Ramirez L."/>
            <person name="Alfaro M."/>
            <person name="Sun H."/>
            <person name="Tritt A."/>
            <person name="Yoshinaga Y."/>
            <person name="Zwiers L.-H."/>
            <person name="Turgeon B."/>
            <person name="Goodwin S."/>
            <person name="Spatafora J."/>
            <person name="Crous P."/>
            <person name="Grigoriev I."/>
        </authorList>
    </citation>
    <scope>NUCLEOTIDE SEQUENCE</scope>
    <source>
        <strain evidence="2">CBS 121167</strain>
    </source>
</reference>
<dbReference type="GeneID" id="54297236"/>
<keyword evidence="1" id="KW-0812">Transmembrane</keyword>
<feature type="transmembrane region" description="Helical" evidence="1">
    <location>
        <begin position="114"/>
        <end position="135"/>
    </location>
</feature>
<gene>
    <name evidence="2" type="ORF">K452DRAFT_283226</name>
</gene>
<protein>
    <recommendedName>
        <fullName evidence="4">DUF202 domain-containing protein</fullName>
    </recommendedName>
</protein>